<keyword evidence="2" id="KW-0812">Transmembrane</keyword>
<organism evidence="3 4">
    <name type="scientific">Leeuwenhoekiella nanhaiensis</name>
    <dbReference type="NCBI Taxonomy" id="1655491"/>
    <lineage>
        <taxon>Bacteria</taxon>
        <taxon>Pseudomonadati</taxon>
        <taxon>Bacteroidota</taxon>
        <taxon>Flavobacteriia</taxon>
        <taxon>Flavobacteriales</taxon>
        <taxon>Flavobacteriaceae</taxon>
        <taxon>Leeuwenhoekiella</taxon>
    </lineage>
</organism>
<feature type="region of interest" description="Disordered" evidence="1">
    <location>
        <begin position="75"/>
        <end position="96"/>
    </location>
</feature>
<evidence type="ECO:0000313" key="3">
    <source>
        <dbReference type="EMBL" id="PHQ30864.1"/>
    </source>
</evidence>
<dbReference type="RefSeq" id="WP_099644403.1">
    <property type="nucleotide sequence ID" value="NZ_KZ319287.1"/>
</dbReference>
<proteinExistence type="predicted"/>
<evidence type="ECO:0000256" key="2">
    <source>
        <dbReference type="SAM" id="Phobius"/>
    </source>
</evidence>
<reference evidence="3 4" key="1">
    <citation type="submission" date="2017-08" db="EMBL/GenBank/DDBJ databases">
        <title>The whole genome shortgun sequences of strain Leeuwenhoekiella nanhaiensis G18 from the South China Sea.</title>
        <authorList>
            <person name="Liu Q."/>
        </authorList>
    </citation>
    <scope>NUCLEOTIDE SEQUENCE [LARGE SCALE GENOMIC DNA]</scope>
    <source>
        <strain evidence="3 4">G18</strain>
    </source>
</reference>
<sequence length="96" mass="11515">MRNLIIILFCILCLTLGYGFYLRYFTADTLTGDRFLGLTILAVAFILMPMFLYHRWKDRKVKDYMLDEENIMKMKEYQQQQERGKSSKKKTKDPES</sequence>
<keyword evidence="4" id="KW-1185">Reference proteome</keyword>
<dbReference type="AlphaFoldDB" id="A0A2G1VVS9"/>
<evidence type="ECO:0000256" key="1">
    <source>
        <dbReference type="SAM" id="MobiDB-lite"/>
    </source>
</evidence>
<feature type="compositionally biased region" description="Basic residues" evidence="1">
    <location>
        <begin position="86"/>
        <end position="96"/>
    </location>
</feature>
<name>A0A2G1VVS9_9FLAO</name>
<keyword evidence="2" id="KW-0472">Membrane</keyword>
<comment type="caution">
    <text evidence="3">The sequence shown here is derived from an EMBL/GenBank/DDBJ whole genome shotgun (WGS) entry which is preliminary data.</text>
</comment>
<protein>
    <submittedName>
        <fullName evidence="3">Uncharacterized protein</fullName>
    </submittedName>
</protein>
<feature type="transmembrane region" description="Helical" evidence="2">
    <location>
        <begin position="35"/>
        <end position="53"/>
    </location>
</feature>
<evidence type="ECO:0000313" key="4">
    <source>
        <dbReference type="Proteomes" id="UP000229433"/>
    </source>
</evidence>
<dbReference type="EMBL" id="NQXA01000001">
    <property type="protein sequence ID" value="PHQ30864.1"/>
    <property type="molecule type" value="Genomic_DNA"/>
</dbReference>
<accession>A0A2G1VVS9</accession>
<keyword evidence="2" id="KW-1133">Transmembrane helix</keyword>
<gene>
    <name evidence="3" type="ORF">CJ305_01140</name>
</gene>
<dbReference type="OrthoDB" id="1145018at2"/>
<dbReference type="Proteomes" id="UP000229433">
    <property type="component" value="Unassembled WGS sequence"/>
</dbReference>